<dbReference type="EMBL" id="CP016778">
    <property type="protein sequence ID" value="ASY22048.1"/>
    <property type="molecule type" value="Genomic_DNA"/>
</dbReference>
<dbReference type="AlphaFoldDB" id="A0AAC9YUJ5"/>
<organism evidence="7 8">
    <name type="scientific">Candidatus Planktophila versatilis</name>
    <dbReference type="NCBI Taxonomy" id="1884905"/>
    <lineage>
        <taxon>Bacteria</taxon>
        <taxon>Bacillati</taxon>
        <taxon>Actinomycetota</taxon>
        <taxon>Actinomycetes</taxon>
        <taxon>Candidatus Nanopelagicales</taxon>
        <taxon>Candidatus Nanopelagicaceae</taxon>
        <taxon>Candidatus Planktophila</taxon>
    </lineage>
</organism>
<dbReference type="GO" id="GO:0005886">
    <property type="term" value="C:plasma membrane"/>
    <property type="evidence" value="ECO:0007669"/>
    <property type="project" value="UniProtKB-SubCell"/>
</dbReference>
<dbReference type="Proteomes" id="UP000217194">
    <property type="component" value="Chromosome"/>
</dbReference>
<reference evidence="7 8" key="1">
    <citation type="submission" date="2016-07" db="EMBL/GenBank/DDBJ databases">
        <title>High microdiversification within the ubiquitous acI lineage of Actinobacteria.</title>
        <authorList>
            <person name="Neuenschwander S.M."/>
            <person name="Salcher M."/>
            <person name="Ghai R."/>
            <person name="Pernthaler J."/>
        </authorList>
    </citation>
    <scope>NUCLEOTIDE SEQUENCE [LARGE SCALE GENOMIC DNA]</scope>
    <source>
        <strain evidence="7">MMS-IIB-76</strain>
    </source>
</reference>
<comment type="subcellular location">
    <subcellularLocation>
        <location evidence="1">Cell membrane</location>
        <topology evidence="1">Multi-pass membrane protein</topology>
    </subcellularLocation>
</comment>
<name>A0AAC9YUJ5_9ACTN</name>
<evidence type="ECO:0000256" key="2">
    <source>
        <dbReference type="ARBA" id="ARBA00022475"/>
    </source>
</evidence>
<dbReference type="Pfam" id="PF03706">
    <property type="entry name" value="LPG_synthase_TM"/>
    <property type="match status" value="1"/>
</dbReference>
<evidence type="ECO:0000256" key="4">
    <source>
        <dbReference type="ARBA" id="ARBA00022989"/>
    </source>
</evidence>
<evidence type="ECO:0000313" key="7">
    <source>
        <dbReference type="EMBL" id="ASY22048.1"/>
    </source>
</evidence>
<feature type="transmembrane region" description="Helical" evidence="6">
    <location>
        <begin position="287"/>
        <end position="308"/>
    </location>
</feature>
<evidence type="ECO:0000256" key="3">
    <source>
        <dbReference type="ARBA" id="ARBA00022692"/>
    </source>
</evidence>
<evidence type="ECO:0000256" key="5">
    <source>
        <dbReference type="ARBA" id="ARBA00023136"/>
    </source>
</evidence>
<feature type="transmembrane region" description="Helical" evidence="6">
    <location>
        <begin position="150"/>
        <end position="170"/>
    </location>
</feature>
<sequence>MLQLFKSKSFRYSAAFFLPTVAIVSNSQSLTLHNSKSFETVESLFMFSIALCLVFLGTIFRGLRTREMLMTAAETKLSLNIFAYVISSAINMITPFRLGEVMRILYLRRVTKVSGYYIALVVVIERTIDLILITLVSLLMLNTSESQKHFIALIIGCFSVILFILISLMVRPLLRMISSITSNLSEDLQWKTKHSLWVAMYGFKKFVSSPRSILLYMGYTLVSWTFYFGGVWISFRSILNNQFEISQIVAPFTDYLTLAKQSIHNFERHFLNIGLNLSSENITELSLVAWVVLNLPILVIALTSLIWFKRITRVKNETDSLLSKFSMFDSDSRNIVDYYISSDPTLRKLHELEFKENFQILKIYKGGSQALTCVVKQEGGVLEVLKSTSSLNEEKLKMQYLWLVKFKSHPEIVSVYKELRNSHVYGYSMQLADDFVPFYDFIHLEALSKSEEILRNIHVFLRDHIYVELVQNSDESVYATYFEKRIIDAVQNAKSSDRQFSLLWDKTEIVINGELRINANVILKQNREHIERAMRNFTRSENIHGDLTVDNILIDPVSNKFLLIDPSDDNTLRGPVLDFARLLQSLEGGYEFLNHSNEKPRYELSDTPTITFVDQRTHRYEQLAESVRDLAKSYLTESENENLDLHIGLLYLRMLPHQIRINPERTLIYYLKAVEFLNRWHVNLEMR</sequence>
<proteinExistence type="predicted"/>
<keyword evidence="5 6" id="KW-0472">Membrane</keyword>
<keyword evidence="3 6" id="KW-0812">Transmembrane</keyword>
<dbReference type="InterPro" id="IPR022791">
    <property type="entry name" value="L-PG_synthase/AglD"/>
</dbReference>
<feature type="transmembrane region" description="Helical" evidence="6">
    <location>
        <begin position="213"/>
        <end position="235"/>
    </location>
</feature>
<accession>A0AAC9YUJ5</accession>
<protein>
    <submittedName>
        <fullName evidence="7">Phosphatidylglycerol lysyltransferase-like protein</fullName>
    </submittedName>
</protein>
<feature type="transmembrane region" description="Helical" evidence="6">
    <location>
        <begin position="116"/>
        <end position="138"/>
    </location>
</feature>
<evidence type="ECO:0000256" key="1">
    <source>
        <dbReference type="ARBA" id="ARBA00004651"/>
    </source>
</evidence>
<keyword evidence="2" id="KW-1003">Cell membrane</keyword>
<feature type="transmembrane region" description="Helical" evidence="6">
    <location>
        <begin position="45"/>
        <end position="63"/>
    </location>
</feature>
<gene>
    <name evidence="7" type="ORF">A1sIIB76_00190</name>
</gene>
<evidence type="ECO:0000256" key="6">
    <source>
        <dbReference type="SAM" id="Phobius"/>
    </source>
</evidence>
<evidence type="ECO:0000313" key="8">
    <source>
        <dbReference type="Proteomes" id="UP000217194"/>
    </source>
</evidence>
<keyword evidence="4 6" id="KW-1133">Transmembrane helix</keyword>